<accession>A0A0A2E3M6</accession>
<dbReference type="AlphaFoldDB" id="A0A0A2E3M6"/>
<evidence type="ECO:0000256" key="1">
    <source>
        <dbReference type="ARBA" id="ARBA00004651"/>
    </source>
</evidence>
<feature type="transmembrane region" description="Helical" evidence="12">
    <location>
        <begin position="57"/>
        <end position="77"/>
    </location>
</feature>
<dbReference type="PANTHER" id="PTHR43141">
    <property type="entry name" value="CYTOCHROME BD2 SUBUNIT II"/>
    <property type="match status" value="1"/>
</dbReference>
<dbReference type="eggNOG" id="COG1294">
    <property type="taxonomic scope" value="Bacteria"/>
</dbReference>
<feature type="transmembrane region" description="Helical" evidence="12">
    <location>
        <begin position="225"/>
        <end position="245"/>
    </location>
</feature>
<name>A0A0A2E3M6_9PORP</name>
<evidence type="ECO:0000256" key="12">
    <source>
        <dbReference type="SAM" id="Phobius"/>
    </source>
</evidence>
<dbReference type="GO" id="GO:0005886">
    <property type="term" value="C:plasma membrane"/>
    <property type="evidence" value="ECO:0007669"/>
    <property type="project" value="UniProtKB-SubCell"/>
</dbReference>
<dbReference type="RefSeq" id="WP_039422343.1">
    <property type="nucleotide sequence ID" value="NZ_JRAI01000084.1"/>
</dbReference>
<feature type="transmembrane region" description="Helical" evidence="12">
    <location>
        <begin position="265"/>
        <end position="290"/>
    </location>
</feature>
<keyword evidence="7" id="KW-0479">Metal-binding</keyword>
<evidence type="ECO:0000256" key="9">
    <source>
        <dbReference type="ARBA" id="ARBA00022989"/>
    </source>
</evidence>
<dbReference type="Proteomes" id="UP000030130">
    <property type="component" value="Unassembled WGS sequence"/>
</dbReference>
<dbReference type="GO" id="GO:0046872">
    <property type="term" value="F:metal ion binding"/>
    <property type="evidence" value="ECO:0007669"/>
    <property type="project" value="UniProtKB-KW"/>
</dbReference>
<keyword evidence="9 12" id="KW-1133">Transmembrane helix</keyword>
<dbReference type="GO" id="GO:0009055">
    <property type="term" value="F:electron transfer activity"/>
    <property type="evidence" value="ECO:0007669"/>
    <property type="project" value="TreeGrafter"/>
</dbReference>
<dbReference type="EMBL" id="JRAI01000084">
    <property type="protein sequence ID" value="KGN83658.1"/>
    <property type="molecule type" value="Genomic_DNA"/>
</dbReference>
<keyword evidence="3" id="KW-0813">Transport</keyword>
<proteinExistence type="inferred from homology"/>
<evidence type="ECO:0000313" key="14">
    <source>
        <dbReference type="Proteomes" id="UP000030130"/>
    </source>
</evidence>
<evidence type="ECO:0000256" key="4">
    <source>
        <dbReference type="ARBA" id="ARBA00022475"/>
    </source>
</evidence>
<keyword evidence="6 12" id="KW-0812">Transmembrane</keyword>
<feature type="transmembrane region" description="Helical" evidence="12">
    <location>
        <begin position="83"/>
        <end position="104"/>
    </location>
</feature>
<comment type="caution">
    <text evidence="13">The sequence shown here is derived from an EMBL/GenBank/DDBJ whole genome shotgun (WGS) entry which is preliminary data.</text>
</comment>
<dbReference type="InterPro" id="IPR003317">
    <property type="entry name" value="Cyt-d_oxidase_su2"/>
</dbReference>
<gene>
    <name evidence="13" type="ORF">HR08_10625</name>
</gene>
<evidence type="ECO:0000256" key="7">
    <source>
        <dbReference type="ARBA" id="ARBA00022723"/>
    </source>
</evidence>
<protein>
    <submittedName>
        <fullName evidence="13">Cytochrome C oxidase assembly protein</fullName>
    </submittedName>
</protein>
<keyword evidence="8" id="KW-0249">Electron transport</keyword>
<feature type="transmembrane region" description="Helical" evidence="12">
    <location>
        <begin position="116"/>
        <end position="140"/>
    </location>
</feature>
<feature type="transmembrane region" description="Helical" evidence="12">
    <location>
        <begin position="297"/>
        <end position="318"/>
    </location>
</feature>
<keyword evidence="10" id="KW-0408">Iron</keyword>
<evidence type="ECO:0000256" key="6">
    <source>
        <dbReference type="ARBA" id="ARBA00022692"/>
    </source>
</evidence>
<feature type="transmembrane region" description="Helical" evidence="12">
    <location>
        <begin position="182"/>
        <end position="204"/>
    </location>
</feature>
<feature type="transmembrane region" description="Helical" evidence="12">
    <location>
        <begin position="348"/>
        <end position="370"/>
    </location>
</feature>
<evidence type="ECO:0000256" key="8">
    <source>
        <dbReference type="ARBA" id="ARBA00022982"/>
    </source>
</evidence>
<keyword evidence="11 12" id="KW-0472">Membrane</keyword>
<evidence type="ECO:0000256" key="5">
    <source>
        <dbReference type="ARBA" id="ARBA00022617"/>
    </source>
</evidence>
<evidence type="ECO:0000256" key="11">
    <source>
        <dbReference type="ARBA" id="ARBA00023136"/>
    </source>
</evidence>
<evidence type="ECO:0000256" key="10">
    <source>
        <dbReference type="ARBA" id="ARBA00023004"/>
    </source>
</evidence>
<organism evidence="13 14">
    <name type="scientific">Porphyromonas gulae</name>
    <dbReference type="NCBI Taxonomy" id="111105"/>
    <lineage>
        <taxon>Bacteria</taxon>
        <taxon>Pseudomonadati</taxon>
        <taxon>Bacteroidota</taxon>
        <taxon>Bacteroidia</taxon>
        <taxon>Bacteroidales</taxon>
        <taxon>Porphyromonadaceae</taxon>
        <taxon>Porphyromonas</taxon>
    </lineage>
</organism>
<sequence>MEYALLQHYWWFLVSLLGALLVFLLFVQGGQSFLFSLGKDELTQKMMVNSTGRKWEFTFTTLVTFGGALFASFPLFYSTSFGGAYWVWMLILFCFIIQAVSYEYQSKHGNVWGKKTYQILLFINGVLAPVLLGTAVSTFFTGSNFVVNKMAMFDLSGGSQIVSAWQPFNGWQLRGLEAVLNLWNVVLGLAVFFLARVSALLYFINNIDDDSLYTAARRRLWANTIAFLVFFLAYIAFLMNTNGFAVDPVSKEVYMEPYKYLYNFLDMPAVLAVFLLGVVLVLAGIGLTLLRKGFKRGIWLHGTGTVLTVLALLLIAGWNDTSWYPSTYDLQSSLTIENASSSHFTLEVMSYVSLLIPFVLAYIFYAWRALDIRKITKKEMEHDDHTY</sequence>
<comment type="subcellular location">
    <subcellularLocation>
        <location evidence="1">Cell membrane</location>
        <topology evidence="1">Multi-pass membrane protein</topology>
    </subcellularLocation>
</comment>
<dbReference type="OrthoDB" id="9776710at2"/>
<dbReference type="GO" id="GO:0019646">
    <property type="term" value="P:aerobic electron transport chain"/>
    <property type="evidence" value="ECO:0007669"/>
    <property type="project" value="TreeGrafter"/>
</dbReference>
<dbReference type="Pfam" id="PF02322">
    <property type="entry name" value="Cyt_bd_oxida_II"/>
    <property type="match status" value="1"/>
</dbReference>
<comment type="similarity">
    <text evidence="2">Belongs to the cytochrome ubiquinol oxidase subunit 2 family.</text>
</comment>
<dbReference type="PANTHER" id="PTHR43141:SF5">
    <property type="entry name" value="CYTOCHROME BD-I UBIQUINOL OXIDASE SUBUNIT 2"/>
    <property type="match status" value="1"/>
</dbReference>
<feature type="transmembrane region" description="Helical" evidence="12">
    <location>
        <begin position="12"/>
        <end position="37"/>
    </location>
</feature>
<evidence type="ECO:0000256" key="2">
    <source>
        <dbReference type="ARBA" id="ARBA00007543"/>
    </source>
</evidence>
<evidence type="ECO:0000313" key="13">
    <source>
        <dbReference type="EMBL" id="KGN83658.1"/>
    </source>
</evidence>
<dbReference type="GO" id="GO:0070069">
    <property type="term" value="C:cytochrome complex"/>
    <property type="evidence" value="ECO:0007669"/>
    <property type="project" value="TreeGrafter"/>
</dbReference>
<evidence type="ECO:0000256" key="3">
    <source>
        <dbReference type="ARBA" id="ARBA00022448"/>
    </source>
</evidence>
<keyword evidence="4" id="KW-1003">Cell membrane</keyword>
<reference evidence="13 14" key="1">
    <citation type="submission" date="2014-08" db="EMBL/GenBank/DDBJ databases">
        <title>Porphyromonas gulae strain:COT-052_OH1451 Genome sequencing.</title>
        <authorList>
            <person name="Wallis C."/>
            <person name="Deusch O."/>
            <person name="O'Flynn C."/>
            <person name="Davis I."/>
            <person name="Jospin G."/>
            <person name="Darling A.E."/>
            <person name="Coil D.A."/>
            <person name="Alexiev A."/>
            <person name="Horsfall A."/>
            <person name="Kirkwood N."/>
            <person name="Harris S."/>
            <person name="Eisen J.A."/>
        </authorList>
    </citation>
    <scope>NUCLEOTIDE SEQUENCE [LARGE SCALE GENOMIC DNA]</scope>
    <source>
        <strain evidence="14">COT-052 OH1451</strain>
    </source>
</reference>
<dbReference type="GO" id="GO:0016682">
    <property type="term" value="F:oxidoreductase activity, acting on diphenols and related substances as donors, oxygen as acceptor"/>
    <property type="evidence" value="ECO:0007669"/>
    <property type="project" value="TreeGrafter"/>
</dbReference>
<keyword evidence="5" id="KW-0349">Heme</keyword>
<dbReference type="STRING" id="111105.HR09_04675"/>